<organism evidence="4 5">
    <name type="scientific">Plasmodium inui San Antonio 1</name>
    <dbReference type="NCBI Taxonomy" id="1237626"/>
    <lineage>
        <taxon>Eukaryota</taxon>
        <taxon>Sar</taxon>
        <taxon>Alveolata</taxon>
        <taxon>Apicomplexa</taxon>
        <taxon>Aconoidasida</taxon>
        <taxon>Haemosporida</taxon>
        <taxon>Plasmodiidae</taxon>
        <taxon>Plasmodium</taxon>
        <taxon>Plasmodium (Plasmodium)</taxon>
    </lineage>
</organism>
<dbReference type="EMBL" id="KI965464">
    <property type="protein sequence ID" value="EUD67850.1"/>
    <property type="molecule type" value="Genomic_DNA"/>
</dbReference>
<proteinExistence type="predicted"/>
<evidence type="ECO:0000256" key="1">
    <source>
        <dbReference type="SAM" id="Coils"/>
    </source>
</evidence>
<feature type="coiled-coil region" evidence="1">
    <location>
        <begin position="509"/>
        <end position="536"/>
    </location>
</feature>
<feature type="coiled-coil region" evidence="1">
    <location>
        <begin position="112"/>
        <end position="189"/>
    </location>
</feature>
<dbReference type="GeneID" id="20036736"/>
<keyword evidence="1" id="KW-0175">Coiled coil</keyword>
<evidence type="ECO:0000313" key="4">
    <source>
        <dbReference type="EMBL" id="EUD67850.1"/>
    </source>
</evidence>
<name>W7A844_9APIC</name>
<accession>W7A844</accession>
<dbReference type="AlphaFoldDB" id="W7A844"/>
<dbReference type="RefSeq" id="XP_008815287.1">
    <property type="nucleotide sequence ID" value="XM_008817065.1"/>
</dbReference>
<gene>
    <name evidence="4" type="ORF">C922_01462</name>
</gene>
<feature type="compositionally biased region" description="Basic and acidic residues" evidence="2">
    <location>
        <begin position="621"/>
        <end position="636"/>
    </location>
</feature>
<keyword evidence="3" id="KW-0812">Transmembrane</keyword>
<keyword evidence="3" id="KW-1133">Transmembrane helix</keyword>
<feature type="region of interest" description="Disordered" evidence="2">
    <location>
        <begin position="571"/>
        <end position="607"/>
    </location>
</feature>
<feature type="compositionally biased region" description="Polar residues" evidence="2">
    <location>
        <begin position="667"/>
        <end position="683"/>
    </location>
</feature>
<keyword evidence="5" id="KW-1185">Reference proteome</keyword>
<keyword evidence="3" id="KW-0472">Membrane</keyword>
<evidence type="ECO:0000313" key="5">
    <source>
        <dbReference type="Proteomes" id="UP000030640"/>
    </source>
</evidence>
<sequence>MIKKMHKLKEVIVLRDKGSEDVITINELLNRRLDVNLDEFISKKDRANDDINSIFKTLYSEDVYDLIETVGTCVREKREIVDEKFSVEQIDQLERHHREITGAHTKLDTLTHEKLIHAYDKLTAEVNNTENLKNDLVKRMSEDLYNKMKESLESFKTEYDQLVQNMAEYEREEKILEQSMEEALKNEEEHFNTLQVDGQALKDTYNCTVFDKLKGSLLQRELELSQKMDHIKGLVTHIEKLLKYYRNLDKYFYLLGDSNYVERIEVLARNIQPEMMNKNISIEHDSFERSRESINKPLKIIECLNKTIHFHNHLNRSINECEDINKSINHLKGKIVSLKGELQKEIDEIRSSDLISEAVKIEVLAKLEAELGSVKTKLDETHMDDFLIKSTDLKKFYSDSKIDLHEKRQEYPVHDFLEKVNDWTEIKMAVNKLYHYYSTFEDNKVKLIITNSCIYLESIYNLIKDLIQKTWEKKDEMTEIFSSISKDNSSMYEDAKNFFDSVVKSIDTVTQTIRNMEKLIKENETIIEELKDQRWKLQNVGNAPTDLEKLEVNKMTPTKLETLSLERVERGKLKDDATDSTLKDDKETDNVKGEETKQENVMVTEGSHRQTEVYTSIVFKNDKNHQESEKIDEKKSIKPVSTGKNVGHSSYLNNNNSNKDSNIHSSYTPGGYNTPNDNHNTNVFGDDKNEETKENRNYVLFVYVGGLLSAFFIFIGPVLYLLNRKIRIAGVGKKSDKKNPTT</sequence>
<reference evidence="4 5" key="1">
    <citation type="submission" date="2013-02" db="EMBL/GenBank/DDBJ databases">
        <title>The Genome Sequence of Plasmodium inui San Antonio 1.</title>
        <authorList>
            <consortium name="The Broad Institute Genome Sequencing Platform"/>
            <consortium name="The Broad Institute Genome Sequencing Center for Infectious Disease"/>
            <person name="Neafsey D."/>
            <person name="Cheeseman I."/>
            <person name="Volkman S."/>
            <person name="Adams J."/>
            <person name="Walker B."/>
            <person name="Young S.K."/>
            <person name="Zeng Q."/>
            <person name="Gargeya S."/>
            <person name="Fitzgerald M."/>
            <person name="Haas B."/>
            <person name="Abouelleil A."/>
            <person name="Alvarado L."/>
            <person name="Arachchi H.M."/>
            <person name="Berlin A.M."/>
            <person name="Chapman S.B."/>
            <person name="Dewar J."/>
            <person name="Goldberg J."/>
            <person name="Griggs A."/>
            <person name="Gujja S."/>
            <person name="Hansen M."/>
            <person name="Howarth C."/>
            <person name="Imamovic A."/>
            <person name="Larimer J."/>
            <person name="McCowan C."/>
            <person name="Murphy C."/>
            <person name="Neiman D."/>
            <person name="Pearson M."/>
            <person name="Priest M."/>
            <person name="Roberts A."/>
            <person name="Saif S."/>
            <person name="Shea T."/>
            <person name="Sisk P."/>
            <person name="Sykes S."/>
            <person name="Wortman J."/>
            <person name="Nusbaum C."/>
            <person name="Birren B."/>
        </authorList>
    </citation>
    <scope>NUCLEOTIDE SEQUENCE [LARGE SCALE GENOMIC DNA]</scope>
    <source>
        <strain evidence="4 5">San Antonio 1</strain>
    </source>
</reference>
<dbReference type="VEuPathDB" id="PlasmoDB:C922_01462"/>
<feature type="region of interest" description="Disordered" evidence="2">
    <location>
        <begin position="621"/>
        <end position="689"/>
    </location>
</feature>
<feature type="transmembrane region" description="Helical" evidence="3">
    <location>
        <begin position="698"/>
        <end position="722"/>
    </location>
</feature>
<protein>
    <submittedName>
        <fullName evidence="4">Uncharacterized protein</fullName>
    </submittedName>
</protein>
<dbReference type="OrthoDB" id="387178at2759"/>
<evidence type="ECO:0000256" key="2">
    <source>
        <dbReference type="SAM" id="MobiDB-lite"/>
    </source>
</evidence>
<evidence type="ECO:0000256" key="3">
    <source>
        <dbReference type="SAM" id="Phobius"/>
    </source>
</evidence>
<feature type="compositionally biased region" description="Basic and acidic residues" evidence="2">
    <location>
        <begin position="571"/>
        <end position="598"/>
    </location>
</feature>
<dbReference type="Proteomes" id="UP000030640">
    <property type="component" value="Unassembled WGS sequence"/>
</dbReference>
<feature type="compositionally biased region" description="Low complexity" evidence="2">
    <location>
        <begin position="649"/>
        <end position="666"/>
    </location>
</feature>